<name>A0A0E0CMY3_9ORYZ</name>
<feature type="transmembrane region" description="Helical" evidence="2">
    <location>
        <begin position="52"/>
        <end position="73"/>
    </location>
</feature>
<dbReference type="Proteomes" id="UP000008021">
    <property type="component" value="Chromosome 2"/>
</dbReference>
<keyword evidence="2" id="KW-1133">Transmembrane helix</keyword>
<dbReference type="Gramene" id="OMERI02G22540.1">
    <property type="protein sequence ID" value="OMERI02G22540.1"/>
    <property type="gene ID" value="OMERI02G22540"/>
</dbReference>
<protein>
    <submittedName>
        <fullName evidence="3">Uncharacterized protein</fullName>
    </submittedName>
</protein>
<evidence type="ECO:0000256" key="1">
    <source>
        <dbReference type="SAM" id="MobiDB-lite"/>
    </source>
</evidence>
<proteinExistence type="predicted"/>
<sequence length="100" mass="10150">MAAEDNITGSGSGSGNGGSSNDDHAPPPPPQQQQLAVARGRRRAEPPMRLSALYLMLFGATVIVGVAGVGALVTPLPRLFAALVAWLVGCLSLLAPLPPP</sequence>
<dbReference type="EnsemblPlants" id="OMERI02G22540.1">
    <property type="protein sequence ID" value="OMERI02G22540.1"/>
    <property type="gene ID" value="OMERI02G22540"/>
</dbReference>
<evidence type="ECO:0000313" key="4">
    <source>
        <dbReference type="Proteomes" id="UP000008021"/>
    </source>
</evidence>
<dbReference type="eggNOG" id="ENOG502R4NE">
    <property type="taxonomic scope" value="Eukaryota"/>
</dbReference>
<dbReference type="HOGENOM" id="CLU_178812_1_0_1"/>
<evidence type="ECO:0000256" key="2">
    <source>
        <dbReference type="SAM" id="Phobius"/>
    </source>
</evidence>
<keyword evidence="2" id="KW-0812">Transmembrane</keyword>
<dbReference type="AlphaFoldDB" id="A0A0E0CMY3"/>
<organism evidence="3">
    <name type="scientific">Oryza meridionalis</name>
    <dbReference type="NCBI Taxonomy" id="40149"/>
    <lineage>
        <taxon>Eukaryota</taxon>
        <taxon>Viridiplantae</taxon>
        <taxon>Streptophyta</taxon>
        <taxon>Embryophyta</taxon>
        <taxon>Tracheophyta</taxon>
        <taxon>Spermatophyta</taxon>
        <taxon>Magnoliopsida</taxon>
        <taxon>Liliopsida</taxon>
        <taxon>Poales</taxon>
        <taxon>Poaceae</taxon>
        <taxon>BOP clade</taxon>
        <taxon>Oryzoideae</taxon>
        <taxon>Oryzeae</taxon>
        <taxon>Oryzinae</taxon>
        <taxon>Oryza</taxon>
    </lineage>
</organism>
<feature type="region of interest" description="Disordered" evidence="1">
    <location>
        <begin position="1"/>
        <end position="43"/>
    </location>
</feature>
<feature type="transmembrane region" description="Helical" evidence="2">
    <location>
        <begin position="79"/>
        <end position="97"/>
    </location>
</feature>
<accession>A0A0E0CMY3</accession>
<keyword evidence="4" id="KW-1185">Reference proteome</keyword>
<reference evidence="3" key="2">
    <citation type="submission" date="2018-05" db="EMBL/GenBank/DDBJ databases">
        <title>OmerRS3 (Oryza meridionalis Reference Sequence Version 3).</title>
        <authorList>
            <person name="Zhang J."/>
            <person name="Kudrna D."/>
            <person name="Lee S."/>
            <person name="Talag J."/>
            <person name="Welchert J."/>
            <person name="Wing R.A."/>
        </authorList>
    </citation>
    <scope>NUCLEOTIDE SEQUENCE [LARGE SCALE GENOMIC DNA]</scope>
    <source>
        <strain evidence="3">cv. OR44</strain>
    </source>
</reference>
<reference evidence="3" key="1">
    <citation type="submission" date="2015-04" db="UniProtKB">
        <authorList>
            <consortium name="EnsemblPlants"/>
        </authorList>
    </citation>
    <scope>IDENTIFICATION</scope>
</reference>
<keyword evidence="2" id="KW-0472">Membrane</keyword>
<evidence type="ECO:0000313" key="3">
    <source>
        <dbReference type="EnsemblPlants" id="OMERI02G22540.1"/>
    </source>
</evidence>